<dbReference type="RefSeq" id="WP_110827234.1">
    <property type="nucleotide sequence ID" value="NZ_QKLU01000001.1"/>
</dbReference>
<dbReference type="PROSITE" id="PS50893">
    <property type="entry name" value="ABC_TRANSPORTER_2"/>
    <property type="match status" value="1"/>
</dbReference>
<dbReference type="Proteomes" id="UP000248198">
    <property type="component" value="Unassembled WGS sequence"/>
</dbReference>
<dbReference type="CDD" id="cd02418">
    <property type="entry name" value="Peptidase_C39B"/>
    <property type="match status" value="1"/>
</dbReference>
<evidence type="ECO:0000256" key="1">
    <source>
        <dbReference type="ARBA" id="ARBA00004651"/>
    </source>
</evidence>
<dbReference type="InterPro" id="IPR039421">
    <property type="entry name" value="Type_1_exporter"/>
</dbReference>
<dbReference type="InterPro" id="IPR003439">
    <property type="entry name" value="ABC_transporter-like_ATP-bd"/>
</dbReference>
<comment type="caution">
    <text evidence="16">The sequence shown here is derived from an EMBL/GenBank/DDBJ whole genome shotgun (WGS) entry which is preliminary data.</text>
</comment>
<evidence type="ECO:0000256" key="8">
    <source>
        <dbReference type="ARBA" id="ARBA00022840"/>
    </source>
</evidence>
<dbReference type="CDD" id="cd18570">
    <property type="entry name" value="ABC_6TM_PCAT1_LagD_like"/>
    <property type="match status" value="1"/>
</dbReference>
<dbReference type="Gene3D" id="3.90.70.10">
    <property type="entry name" value="Cysteine proteinases"/>
    <property type="match status" value="1"/>
</dbReference>
<dbReference type="Gene3D" id="3.40.50.300">
    <property type="entry name" value="P-loop containing nucleotide triphosphate hydrolases"/>
    <property type="match status" value="1"/>
</dbReference>
<dbReference type="GO" id="GO:0005524">
    <property type="term" value="F:ATP binding"/>
    <property type="evidence" value="ECO:0007669"/>
    <property type="project" value="UniProtKB-KW"/>
</dbReference>
<dbReference type="InterPro" id="IPR011527">
    <property type="entry name" value="ABC1_TM_dom"/>
</dbReference>
<comment type="subcellular location">
    <subcellularLocation>
        <location evidence="1">Cell membrane</location>
        <topology evidence="1">Multi-pass membrane protein</topology>
    </subcellularLocation>
</comment>
<keyword evidence="9" id="KW-1278">Translocase</keyword>
<keyword evidence="10 12" id="KW-1133">Transmembrane helix</keyword>
<dbReference type="InterPro" id="IPR017871">
    <property type="entry name" value="ABC_transporter-like_CS"/>
</dbReference>
<dbReference type="GO" id="GO:0006508">
    <property type="term" value="P:proteolysis"/>
    <property type="evidence" value="ECO:0007669"/>
    <property type="project" value="UniProtKB-KW"/>
</dbReference>
<dbReference type="Gene3D" id="1.20.1560.10">
    <property type="entry name" value="ABC transporter type 1, transmembrane domain"/>
    <property type="match status" value="1"/>
</dbReference>
<dbReference type="InterPro" id="IPR036640">
    <property type="entry name" value="ABC1_TM_sf"/>
</dbReference>
<keyword evidence="4" id="KW-0645">Protease</keyword>
<keyword evidence="5 12" id="KW-0812">Transmembrane</keyword>
<keyword evidence="11 12" id="KW-0472">Membrane</keyword>
<dbReference type="Pfam" id="PF03412">
    <property type="entry name" value="Peptidase_C39"/>
    <property type="match status" value="1"/>
</dbReference>
<keyword evidence="8 16" id="KW-0067">ATP-binding</keyword>
<evidence type="ECO:0000259" key="13">
    <source>
        <dbReference type="PROSITE" id="PS50893"/>
    </source>
</evidence>
<dbReference type="PROSITE" id="PS50929">
    <property type="entry name" value="ABC_TM1F"/>
    <property type="match status" value="1"/>
</dbReference>
<accession>A0A318USU2</accession>
<evidence type="ECO:0000256" key="12">
    <source>
        <dbReference type="SAM" id="Phobius"/>
    </source>
</evidence>
<dbReference type="PANTHER" id="PTHR43394">
    <property type="entry name" value="ATP-DEPENDENT PERMEASE MDL1, MITOCHONDRIAL"/>
    <property type="match status" value="1"/>
</dbReference>
<dbReference type="GO" id="GO:0016887">
    <property type="term" value="F:ATP hydrolysis activity"/>
    <property type="evidence" value="ECO:0007669"/>
    <property type="project" value="InterPro"/>
</dbReference>
<feature type="domain" description="ABC transmembrane type-1" evidence="14">
    <location>
        <begin position="164"/>
        <end position="443"/>
    </location>
</feature>
<evidence type="ECO:0000259" key="14">
    <source>
        <dbReference type="PROSITE" id="PS50929"/>
    </source>
</evidence>
<evidence type="ECO:0000313" key="16">
    <source>
        <dbReference type="EMBL" id="PYF77165.1"/>
    </source>
</evidence>
<evidence type="ECO:0000259" key="15">
    <source>
        <dbReference type="PROSITE" id="PS50990"/>
    </source>
</evidence>
<protein>
    <submittedName>
        <fullName evidence="16">ATP-binding cassette subfamily B protein</fullName>
    </submittedName>
</protein>
<organism evidence="16 17">
    <name type="scientific">Pedobacter nutrimenti</name>
    <dbReference type="NCBI Taxonomy" id="1241337"/>
    <lineage>
        <taxon>Bacteria</taxon>
        <taxon>Pseudomonadati</taxon>
        <taxon>Bacteroidota</taxon>
        <taxon>Sphingobacteriia</taxon>
        <taxon>Sphingobacteriales</taxon>
        <taxon>Sphingobacteriaceae</taxon>
        <taxon>Pedobacter</taxon>
    </lineage>
</organism>
<evidence type="ECO:0000256" key="9">
    <source>
        <dbReference type="ARBA" id="ARBA00022967"/>
    </source>
</evidence>
<evidence type="ECO:0000256" key="10">
    <source>
        <dbReference type="ARBA" id="ARBA00022989"/>
    </source>
</evidence>
<evidence type="ECO:0000313" key="17">
    <source>
        <dbReference type="Proteomes" id="UP000248198"/>
    </source>
</evidence>
<feature type="domain" description="Peptidase C39" evidence="15">
    <location>
        <begin position="7"/>
        <end position="131"/>
    </location>
</feature>
<gene>
    <name evidence="16" type="ORF">B0O44_101645</name>
</gene>
<dbReference type="PROSITE" id="PS50990">
    <property type="entry name" value="PEPTIDASE_C39"/>
    <property type="match status" value="1"/>
</dbReference>
<feature type="transmembrane region" description="Helical" evidence="12">
    <location>
        <begin position="271"/>
        <end position="290"/>
    </location>
</feature>
<dbReference type="FunFam" id="3.40.50.300:FF:000299">
    <property type="entry name" value="ABC transporter ATP-binding protein/permease"/>
    <property type="match status" value="1"/>
</dbReference>
<dbReference type="PANTHER" id="PTHR43394:SF1">
    <property type="entry name" value="ATP-BINDING CASSETTE SUB-FAMILY B MEMBER 10, MITOCHONDRIAL"/>
    <property type="match status" value="1"/>
</dbReference>
<keyword evidence="2" id="KW-0813">Transport</keyword>
<keyword evidence="3" id="KW-1003">Cell membrane</keyword>
<feature type="transmembrane region" description="Helical" evidence="12">
    <location>
        <begin position="201"/>
        <end position="222"/>
    </location>
</feature>
<dbReference type="GO" id="GO:0008234">
    <property type="term" value="F:cysteine-type peptidase activity"/>
    <property type="evidence" value="ECO:0007669"/>
    <property type="project" value="InterPro"/>
</dbReference>
<dbReference type="GO" id="GO:0015421">
    <property type="term" value="F:ABC-type oligopeptide transporter activity"/>
    <property type="evidence" value="ECO:0007669"/>
    <property type="project" value="TreeGrafter"/>
</dbReference>
<dbReference type="GO" id="GO:0005886">
    <property type="term" value="C:plasma membrane"/>
    <property type="evidence" value="ECO:0007669"/>
    <property type="project" value="UniProtKB-SubCell"/>
</dbReference>
<evidence type="ECO:0000256" key="5">
    <source>
        <dbReference type="ARBA" id="ARBA00022692"/>
    </source>
</evidence>
<dbReference type="NCBIfam" id="TIGR01193">
    <property type="entry name" value="bacteriocin_ABC"/>
    <property type="match status" value="1"/>
</dbReference>
<proteinExistence type="predicted"/>
<dbReference type="PROSITE" id="PS00211">
    <property type="entry name" value="ABC_TRANSPORTER_1"/>
    <property type="match status" value="1"/>
</dbReference>
<evidence type="ECO:0000256" key="7">
    <source>
        <dbReference type="ARBA" id="ARBA00022801"/>
    </source>
</evidence>
<reference evidence="16 17" key="1">
    <citation type="submission" date="2018-06" db="EMBL/GenBank/DDBJ databases">
        <title>Genomic Encyclopedia of Archaeal and Bacterial Type Strains, Phase II (KMG-II): from individual species to whole genera.</title>
        <authorList>
            <person name="Goeker M."/>
        </authorList>
    </citation>
    <scope>NUCLEOTIDE SEQUENCE [LARGE SCALE GENOMIC DNA]</scope>
    <source>
        <strain evidence="16 17">DSM 27372</strain>
    </source>
</reference>
<keyword evidence="7" id="KW-0378">Hydrolase</keyword>
<evidence type="ECO:0000256" key="2">
    <source>
        <dbReference type="ARBA" id="ARBA00022448"/>
    </source>
</evidence>
<dbReference type="SMART" id="SM00382">
    <property type="entry name" value="AAA"/>
    <property type="match status" value="1"/>
</dbReference>
<dbReference type="AlphaFoldDB" id="A0A318USU2"/>
<keyword evidence="6" id="KW-0547">Nucleotide-binding</keyword>
<dbReference type="InterPro" id="IPR005897">
    <property type="entry name" value="Pept_C39_ABC_bacteriocin"/>
</dbReference>
<dbReference type="EMBL" id="QKLU01000001">
    <property type="protein sequence ID" value="PYF77165.1"/>
    <property type="molecule type" value="Genomic_DNA"/>
</dbReference>
<evidence type="ECO:0000256" key="4">
    <source>
        <dbReference type="ARBA" id="ARBA00022670"/>
    </source>
</evidence>
<dbReference type="InterPro" id="IPR003593">
    <property type="entry name" value="AAA+_ATPase"/>
</dbReference>
<dbReference type="SUPFAM" id="SSF52540">
    <property type="entry name" value="P-loop containing nucleoside triphosphate hydrolases"/>
    <property type="match status" value="1"/>
</dbReference>
<evidence type="ECO:0000256" key="3">
    <source>
        <dbReference type="ARBA" id="ARBA00022475"/>
    </source>
</evidence>
<dbReference type="InterPro" id="IPR027417">
    <property type="entry name" value="P-loop_NTPase"/>
</dbReference>
<dbReference type="Pfam" id="PF00664">
    <property type="entry name" value="ABC_membrane"/>
    <property type="match status" value="1"/>
</dbReference>
<dbReference type="OrthoDB" id="9760358at2"/>
<feature type="transmembrane region" description="Helical" evidence="12">
    <location>
        <begin position="296"/>
        <end position="318"/>
    </location>
</feature>
<feature type="domain" description="ABC transporter" evidence="13">
    <location>
        <begin position="476"/>
        <end position="711"/>
    </location>
</feature>
<dbReference type="SUPFAM" id="SSF90123">
    <property type="entry name" value="ABC transporter transmembrane region"/>
    <property type="match status" value="1"/>
</dbReference>
<evidence type="ECO:0000256" key="6">
    <source>
        <dbReference type="ARBA" id="ARBA00022741"/>
    </source>
</evidence>
<dbReference type="Pfam" id="PF00005">
    <property type="entry name" value="ABC_tran"/>
    <property type="match status" value="1"/>
</dbReference>
<evidence type="ECO:0000256" key="11">
    <source>
        <dbReference type="ARBA" id="ARBA00023136"/>
    </source>
</evidence>
<sequence length="724" mass="80479">MKTNVKQRDVTDCGAACLASVAAHYNLKWPVAKIRQCAGTDKKGTNILGLTEAAKKMGFQAKGVYANFDDLRTVPMPAIAHLIVKEVLHHYVVIYQVHGAYVELMDPAEGKMIKKAHQEFKKEWDGVLVILSPDDTFKPEDTTTSTVKRFVKLIHPHKSVMLQVLLAAILYTVLGLSTAIYVQKIVDQVLKDHNPQLLNVLSLGMFALLGLQVLIGSLRTVFTLRTGQKIDKSLILGYYKHLMKLPQQFFDTMRIGEIVSRINDAVKIRTFINDISTGVAVNILVVLFSFGLMFSYYWKLAVMLMVTIPLYVLVYYVVNLMNKRVQRKLMEDSAELESQLVESISSAATIKKFGLEDFANTKTEKRFMELMGSVYQSGMNSVFSAVSTETIAKIFTIIVLWVGAGYVLKGQITAGELLSFYTLVGYFTAPAASLVGVNKAVQDAVIAADRLFEIMDLEAESENQRLSICPDELGDISFEGVSFRYGTRVSVFNDLNLRIAKGQTTAIVGDSGSGKSTLMALLQNIYPIQQGHIFIGKYPVKDIQNVALRKLVGVVPQHIDLFSGNVTENIALGDPFPNEKEIMEICEGLGILKFIHELPDGFNTQLGEHGVSLSGGQKQRLAIARALYRKPEILLLDEATSSLDSSAEEYVQKMINYLSERGKTIVVIAHRLSTIQKADKIIVLKQGRVSEQGTHLELMERHQDYYGFWKKQCQMPAGLEPVGG</sequence>
<dbReference type="InterPro" id="IPR005074">
    <property type="entry name" value="Peptidase_C39"/>
</dbReference>
<feature type="transmembrane region" description="Helical" evidence="12">
    <location>
        <begin position="160"/>
        <end position="181"/>
    </location>
</feature>
<keyword evidence="17" id="KW-1185">Reference proteome</keyword>
<name>A0A318USU2_9SPHI</name>
<dbReference type="GO" id="GO:0043214">
    <property type="term" value="F:ABC-type bacteriocin transporter activity"/>
    <property type="evidence" value="ECO:0007669"/>
    <property type="project" value="InterPro"/>
</dbReference>